<evidence type="ECO:0000313" key="2">
    <source>
        <dbReference type="Proteomes" id="UP001501666"/>
    </source>
</evidence>
<evidence type="ECO:0000313" key="1">
    <source>
        <dbReference type="EMBL" id="GAA2685407.1"/>
    </source>
</evidence>
<dbReference type="EMBL" id="BAAATE010000026">
    <property type="protein sequence ID" value="GAA2685407.1"/>
    <property type="molecule type" value="Genomic_DNA"/>
</dbReference>
<gene>
    <name evidence="1" type="ORF">GCM10010412_072390</name>
</gene>
<comment type="caution">
    <text evidence="1">The sequence shown here is derived from an EMBL/GenBank/DDBJ whole genome shotgun (WGS) entry which is preliminary data.</text>
</comment>
<dbReference type="Proteomes" id="UP001501666">
    <property type="component" value="Unassembled WGS sequence"/>
</dbReference>
<dbReference type="RefSeq" id="WP_346152849.1">
    <property type="nucleotide sequence ID" value="NZ_BAAATE010000026.1"/>
</dbReference>
<sequence length="196" mass="20174">MRRPAFSKTPTLAAAALAVVALGGTTVYHLLQPAPVPAAPVRELYSCHVPAHRVDKAPVCIGTDQGVGVEFVVTGPEDPRLTDNTHDVYWAPSSTATSCGQLVELVRPYLDVVVTALEARAADEDAPVRTQLEHASAAMGQTGVVIALGACRASGLNQGTVGTAMVNLLRGAYAIPAENAASTAQTLRGAPGLLAD</sequence>
<protein>
    <submittedName>
        <fullName evidence="1">Uncharacterized protein</fullName>
    </submittedName>
</protein>
<organism evidence="1 2">
    <name type="scientific">Nonomuraea recticatena</name>
    <dbReference type="NCBI Taxonomy" id="46178"/>
    <lineage>
        <taxon>Bacteria</taxon>
        <taxon>Bacillati</taxon>
        <taxon>Actinomycetota</taxon>
        <taxon>Actinomycetes</taxon>
        <taxon>Streptosporangiales</taxon>
        <taxon>Streptosporangiaceae</taxon>
        <taxon>Nonomuraea</taxon>
    </lineage>
</organism>
<name>A0ABP6F7K7_9ACTN</name>
<proteinExistence type="predicted"/>
<reference evidence="2" key="1">
    <citation type="journal article" date="2019" name="Int. J. Syst. Evol. Microbiol.">
        <title>The Global Catalogue of Microorganisms (GCM) 10K type strain sequencing project: providing services to taxonomists for standard genome sequencing and annotation.</title>
        <authorList>
            <consortium name="The Broad Institute Genomics Platform"/>
            <consortium name="The Broad Institute Genome Sequencing Center for Infectious Disease"/>
            <person name="Wu L."/>
            <person name="Ma J."/>
        </authorList>
    </citation>
    <scope>NUCLEOTIDE SEQUENCE [LARGE SCALE GENOMIC DNA]</scope>
    <source>
        <strain evidence="2">JCM 6835</strain>
    </source>
</reference>
<keyword evidence="2" id="KW-1185">Reference proteome</keyword>
<accession>A0ABP6F7K7</accession>